<evidence type="ECO:0000313" key="12">
    <source>
        <dbReference type="Proteomes" id="UP000694388"/>
    </source>
</evidence>
<dbReference type="GO" id="GO:0015031">
    <property type="term" value="P:protein transport"/>
    <property type="evidence" value="ECO:0007669"/>
    <property type="project" value="UniProtKB-KW"/>
</dbReference>
<evidence type="ECO:0000256" key="2">
    <source>
        <dbReference type="ARBA" id="ARBA00004141"/>
    </source>
</evidence>
<evidence type="ECO:0000256" key="10">
    <source>
        <dbReference type="SAM" id="SignalP"/>
    </source>
</evidence>
<keyword evidence="4 9" id="KW-0812">Transmembrane</keyword>
<keyword evidence="12" id="KW-1185">Reference proteome</keyword>
<evidence type="ECO:0000256" key="8">
    <source>
        <dbReference type="ARBA" id="ARBA00025800"/>
    </source>
</evidence>
<name>A0A8C4QUV4_EPTBU</name>
<evidence type="ECO:0000256" key="1">
    <source>
        <dbReference type="ARBA" id="ARBA00003566"/>
    </source>
</evidence>
<comment type="similarity">
    <text evidence="8 9">Belongs to the SFT2 family.</text>
</comment>
<dbReference type="AlphaFoldDB" id="A0A8C4QUV4"/>
<organism evidence="11 12">
    <name type="scientific">Eptatretus burgeri</name>
    <name type="common">Inshore hagfish</name>
    <dbReference type="NCBI Taxonomy" id="7764"/>
    <lineage>
        <taxon>Eukaryota</taxon>
        <taxon>Metazoa</taxon>
        <taxon>Chordata</taxon>
        <taxon>Craniata</taxon>
        <taxon>Vertebrata</taxon>
        <taxon>Cyclostomata</taxon>
        <taxon>Myxini</taxon>
        <taxon>Myxiniformes</taxon>
        <taxon>Myxinidae</taxon>
        <taxon>Eptatretinae</taxon>
        <taxon>Eptatretus</taxon>
    </lineage>
</organism>
<proteinExistence type="inferred from homology"/>
<dbReference type="PANTHER" id="PTHR23137">
    <property type="entry name" value="VESICLE TRANSPORT PROTEIN-RELATED"/>
    <property type="match status" value="1"/>
</dbReference>
<sequence length="167" mass="18814">MLMCVFILYLFLASYLDLASFFEFPSLEWSLSQTHSLYSFVIPFTFKRNIIVCHLQAVMKNVTKWTVHDFSYGSFSLLWGPMNHMRHLCSNQRLPFTSAYFGSMFLTLYAALWVKSTALTAVGAVVQIIALLWYIASSIPGGQTGLHFFTGLFTTAVKRGVSSALPV</sequence>
<evidence type="ECO:0000256" key="4">
    <source>
        <dbReference type="ARBA" id="ARBA00022692"/>
    </source>
</evidence>
<dbReference type="GO" id="GO:0016020">
    <property type="term" value="C:membrane"/>
    <property type="evidence" value="ECO:0007669"/>
    <property type="project" value="UniProtKB-SubCell"/>
</dbReference>
<dbReference type="Ensembl" id="ENSEBUT00000020423.1">
    <property type="protein sequence ID" value="ENSEBUP00000019847.1"/>
    <property type="gene ID" value="ENSEBUG00000012331.1"/>
</dbReference>
<dbReference type="Proteomes" id="UP000694388">
    <property type="component" value="Unplaced"/>
</dbReference>
<keyword evidence="6 9" id="KW-1133">Transmembrane helix</keyword>
<feature type="transmembrane region" description="Helical" evidence="9">
    <location>
        <begin position="118"/>
        <end position="136"/>
    </location>
</feature>
<comment type="caution">
    <text evidence="9">Lacks conserved residue(s) required for the propagation of feature annotation.</text>
</comment>
<comment type="function">
    <text evidence="1 9">May be involved in fusion of retrograde transport vesicles derived from an endocytic compartment with the Golgi complex.</text>
</comment>
<reference evidence="11" key="1">
    <citation type="submission" date="2025-08" db="UniProtKB">
        <authorList>
            <consortium name="Ensembl"/>
        </authorList>
    </citation>
    <scope>IDENTIFICATION</scope>
</reference>
<feature type="chain" id="PRO_5034828109" description="Vesicle transport protein" evidence="10">
    <location>
        <begin position="22"/>
        <end position="167"/>
    </location>
</feature>
<keyword evidence="7 9" id="KW-0472">Membrane</keyword>
<evidence type="ECO:0000256" key="9">
    <source>
        <dbReference type="RuleBase" id="RU363111"/>
    </source>
</evidence>
<dbReference type="GO" id="GO:0005737">
    <property type="term" value="C:cytoplasm"/>
    <property type="evidence" value="ECO:0007669"/>
    <property type="project" value="UniProtKB-ARBA"/>
</dbReference>
<dbReference type="PANTHER" id="PTHR23137:SF36">
    <property type="entry name" value="VESICLE TRANSPORT PROTEIN SFT2C"/>
    <property type="match status" value="1"/>
</dbReference>
<evidence type="ECO:0000256" key="3">
    <source>
        <dbReference type="ARBA" id="ARBA00022448"/>
    </source>
</evidence>
<dbReference type="Pfam" id="PF04178">
    <property type="entry name" value="Got1"/>
    <property type="match status" value="1"/>
</dbReference>
<evidence type="ECO:0000256" key="6">
    <source>
        <dbReference type="ARBA" id="ARBA00022989"/>
    </source>
</evidence>
<feature type="transmembrane region" description="Helical" evidence="9">
    <location>
        <begin position="94"/>
        <end position="112"/>
    </location>
</feature>
<accession>A0A8C4QUV4</accession>
<evidence type="ECO:0000256" key="7">
    <source>
        <dbReference type="ARBA" id="ARBA00023136"/>
    </source>
</evidence>
<evidence type="ECO:0000256" key="5">
    <source>
        <dbReference type="ARBA" id="ARBA00022927"/>
    </source>
</evidence>
<feature type="signal peptide" evidence="10">
    <location>
        <begin position="1"/>
        <end position="21"/>
    </location>
</feature>
<comment type="subcellular location">
    <subcellularLocation>
        <location evidence="2 9">Membrane</location>
        <topology evidence="2 9">Multi-pass membrane protein</topology>
    </subcellularLocation>
</comment>
<reference evidence="11" key="2">
    <citation type="submission" date="2025-09" db="UniProtKB">
        <authorList>
            <consortium name="Ensembl"/>
        </authorList>
    </citation>
    <scope>IDENTIFICATION</scope>
</reference>
<dbReference type="GO" id="GO:0012505">
    <property type="term" value="C:endomembrane system"/>
    <property type="evidence" value="ECO:0007669"/>
    <property type="project" value="UniProtKB-ARBA"/>
</dbReference>
<dbReference type="InterPro" id="IPR007305">
    <property type="entry name" value="Vesicle_transpt_Got1/SFT2"/>
</dbReference>
<keyword evidence="3 9" id="KW-0813">Transport</keyword>
<keyword evidence="5 9" id="KW-0653">Protein transport</keyword>
<dbReference type="InterPro" id="IPR011691">
    <property type="entry name" value="Vesicle_transpt_SFT2"/>
</dbReference>
<dbReference type="GeneTree" id="ENSGT00390000018525"/>
<dbReference type="GO" id="GO:0016192">
    <property type="term" value="P:vesicle-mediated transport"/>
    <property type="evidence" value="ECO:0007669"/>
    <property type="project" value="InterPro"/>
</dbReference>
<evidence type="ECO:0000313" key="11">
    <source>
        <dbReference type="Ensembl" id="ENSEBUP00000019847.1"/>
    </source>
</evidence>
<keyword evidence="10" id="KW-0732">Signal</keyword>
<protein>
    <recommendedName>
        <fullName evidence="9">Vesicle transport protein</fullName>
    </recommendedName>
</protein>